<sequence>TEEGTRPQKKIFPIVLKDSTLDKLRNSVAHGQQHTLIGKTQGPSPSQFELNEWGREELHESFIDIISKGQGFFEAHFSSPLGKQFTLSHAEYKFNNRNVMFAEWTPHFEPEGDNAASTLQYPLWAQIKGLPRFLRTEDFLREVISQFATVVYVEDSDSYRARTLGLRVRIIPTNVSELPDTLHIPKIDGDGGVYHDIVYTGSPDECERCHKKDHTVKYCKVPKKSFRRDRETRQR</sequence>
<proteinExistence type="predicted"/>
<gene>
    <name evidence="1" type="ORF">KC19_10G011600</name>
</gene>
<dbReference type="Proteomes" id="UP000822688">
    <property type="component" value="Chromosome 10"/>
</dbReference>
<keyword evidence="2" id="KW-1185">Reference proteome</keyword>
<dbReference type="AlphaFoldDB" id="A0A8T0GFY0"/>
<feature type="non-terminal residue" evidence="1">
    <location>
        <position position="1"/>
    </location>
</feature>
<reference evidence="1" key="1">
    <citation type="submission" date="2020-06" db="EMBL/GenBank/DDBJ databases">
        <title>WGS assembly of Ceratodon purpureus strain R40.</title>
        <authorList>
            <person name="Carey S.B."/>
            <person name="Jenkins J."/>
            <person name="Shu S."/>
            <person name="Lovell J.T."/>
            <person name="Sreedasyam A."/>
            <person name="Maumus F."/>
            <person name="Tiley G.P."/>
            <person name="Fernandez-Pozo N."/>
            <person name="Barry K."/>
            <person name="Chen C."/>
            <person name="Wang M."/>
            <person name="Lipzen A."/>
            <person name="Daum C."/>
            <person name="Saski C.A."/>
            <person name="Payton A.C."/>
            <person name="Mcbreen J.C."/>
            <person name="Conrad R.E."/>
            <person name="Kollar L.M."/>
            <person name="Olsson S."/>
            <person name="Huttunen S."/>
            <person name="Landis J.B."/>
            <person name="Wickett N.J."/>
            <person name="Johnson M.G."/>
            <person name="Rensing S.A."/>
            <person name="Grimwood J."/>
            <person name="Schmutz J."/>
            <person name="Mcdaniel S.F."/>
        </authorList>
    </citation>
    <scope>NUCLEOTIDE SEQUENCE</scope>
    <source>
        <strain evidence="1">R40</strain>
    </source>
</reference>
<evidence type="ECO:0008006" key="3">
    <source>
        <dbReference type="Google" id="ProtNLM"/>
    </source>
</evidence>
<evidence type="ECO:0000313" key="1">
    <source>
        <dbReference type="EMBL" id="KAG0558201.1"/>
    </source>
</evidence>
<comment type="caution">
    <text evidence="1">The sequence shown here is derived from an EMBL/GenBank/DDBJ whole genome shotgun (WGS) entry which is preliminary data.</text>
</comment>
<protein>
    <recommendedName>
        <fullName evidence="3">DUF4283 domain-containing protein</fullName>
    </recommendedName>
</protein>
<feature type="non-terminal residue" evidence="1">
    <location>
        <position position="235"/>
    </location>
</feature>
<accession>A0A8T0GFY0</accession>
<name>A0A8T0GFY0_CERPU</name>
<organism evidence="1 2">
    <name type="scientific">Ceratodon purpureus</name>
    <name type="common">Fire moss</name>
    <name type="synonym">Dicranum purpureum</name>
    <dbReference type="NCBI Taxonomy" id="3225"/>
    <lineage>
        <taxon>Eukaryota</taxon>
        <taxon>Viridiplantae</taxon>
        <taxon>Streptophyta</taxon>
        <taxon>Embryophyta</taxon>
        <taxon>Bryophyta</taxon>
        <taxon>Bryophytina</taxon>
        <taxon>Bryopsida</taxon>
        <taxon>Dicranidae</taxon>
        <taxon>Pseudoditrichales</taxon>
        <taxon>Ditrichaceae</taxon>
        <taxon>Ceratodon</taxon>
    </lineage>
</organism>
<dbReference type="EMBL" id="CM026431">
    <property type="protein sequence ID" value="KAG0558201.1"/>
    <property type="molecule type" value="Genomic_DNA"/>
</dbReference>
<dbReference type="PANTHER" id="PTHR31286:SF180">
    <property type="entry name" value="OS10G0362600 PROTEIN"/>
    <property type="match status" value="1"/>
</dbReference>
<evidence type="ECO:0000313" key="2">
    <source>
        <dbReference type="Proteomes" id="UP000822688"/>
    </source>
</evidence>
<dbReference type="InterPro" id="IPR040256">
    <property type="entry name" value="At4g02000-like"/>
</dbReference>
<dbReference type="PANTHER" id="PTHR31286">
    <property type="entry name" value="GLYCINE-RICH CELL WALL STRUCTURAL PROTEIN 1.8-LIKE"/>
    <property type="match status" value="1"/>
</dbReference>